<gene>
    <name evidence="2" type="ORF">OPV22_017021</name>
</gene>
<dbReference type="EMBL" id="JAQQAF010000005">
    <property type="protein sequence ID" value="KAJ8484536.1"/>
    <property type="molecule type" value="Genomic_DNA"/>
</dbReference>
<evidence type="ECO:0000313" key="2">
    <source>
        <dbReference type="EMBL" id="KAJ8484536.1"/>
    </source>
</evidence>
<comment type="caution">
    <text evidence="2">The sequence shown here is derived from an EMBL/GenBank/DDBJ whole genome shotgun (WGS) entry which is preliminary data.</text>
</comment>
<name>A0AAV8PHD4_ENSVE</name>
<accession>A0AAV8PHD4</accession>
<organism evidence="2 3">
    <name type="scientific">Ensete ventricosum</name>
    <name type="common">Abyssinian banana</name>
    <name type="synonym">Musa ensete</name>
    <dbReference type="NCBI Taxonomy" id="4639"/>
    <lineage>
        <taxon>Eukaryota</taxon>
        <taxon>Viridiplantae</taxon>
        <taxon>Streptophyta</taxon>
        <taxon>Embryophyta</taxon>
        <taxon>Tracheophyta</taxon>
        <taxon>Spermatophyta</taxon>
        <taxon>Magnoliopsida</taxon>
        <taxon>Liliopsida</taxon>
        <taxon>Zingiberales</taxon>
        <taxon>Musaceae</taxon>
        <taxon>Ensete</taxon>
    </lineage>
</organism>
<dbReference type="AlphaFoldDB" id="A0AAV8PHD4"/>
<sequence length="126" mass="13369">MPPSVPISWSPTYRPGGFARVRSIQGPVTPDTVHSSAAGLIDYDEMGRRDSSVETEEADEPSAMHGSSGACIGPPQGMSMVTILSSSSSSSTSGATRSLSVMEYGRGIVAEAKAKSWKKEFDNVWR</sequence>
<reference evidence="2 3" key="1">
    <citation type="submission" date="2022-12" db="EMBL/GenBank/DDBJ databases">
        <title>Chromosome-scale assembly of the Ensete ventricosum genome.</title>
        <authorList>
            <person name="Dussert Y."/>
            <person name="Stocks J."/>
            <person name="Wendawek A."/>
            <person name="Woldeyes F."/>
            <person name="Nichols R.A."/>
            <person name="Borrell J.S."/>
        </authorList>
    </citation>
    <scope>NUCLEOTIDE SEQUENCE [LARGE SCALE GENOMIC DNA]</scope>
    <source>
        <strain evidence="3">cv. Maze</strain>
        <tissue evidence="2">Seeds</tissue>
    </source>
</reference>
<evidence type="ECO:0000256" key="1">
    <source>
        <dbReference type="SAM" id="MobiDB-lite"/>
    </source>
</evidence>
<proteinExistence type="predicted"/>
<keyword evidence="3" id="KW-1185">Reference proteome</keyword>
<feature type="compositionally biased region" description="Low complexity" evidence="1">
    <location>
        <begin position="84"/>
        <end position="96"/>
    </location>
</feature>
<protein>
    <submittedName>
        <fullName evidence="2">Uncharacterized protein</fullName>
    </submittedName>
</protein>
<evidence type="ECO:0000313" key="3">
    <source>
        <dbReference type="Proteomes" id="UP001222027"/>
    </source>
</evidence>
<dbReference type="Proteomes" id="UP001222027">
    <property type="component" value="Unassembled WGS sequence"/>
</dbReference>
<feature type="region of interest" description="Disordered" evidence="1">
    <location>
        <begin position="24"/>
        <end position="96"/>
    </location>
</feature>